<proteinExistence type="predicted"/>
<organism evidence="1 2">
    <name type="scientific">Candidatus Omnitrophus magneticus</name>
    <dbReference type="NCBI Taxonomy" id="1609969"/>
    <lineage>
        <taxon>Bacteria</taxon>
        <taxon>Pseudomonadati</taxon>
        <taxon>Candidatus Omnitrophota</taxon>
        <taxon>Candidatus Omnitrophus</taxon>
    </lineage>
</organism>
<dbReference type="Proteomes" id="UP000033428">
    <property type="component" value="Unassembled WGS sequence"/>
</dbReference>
<sequence length="152" mass="17270">MREKLNDKYKSGEIKFGEPVIPEFYSGSFEAGLGMLELMQDNVPIVVAVGGYSEKTTINNDHVKCVLNFYGSEDLLCQTIPGFGKKYFNNVETLNIKIEGVGHDYYQHSEVATFIARAKIKLTKSRTEFEDFINQYKISEENGEKIVKIPEL</sequence>
<protein>
    <submittedName>
        <fullName evidence="1">Uncharacterized protein</fullName>
    </submittedName>
</protein>
<reference evidence="1 2" key="1">
    <citation type="submission" date="2015-02" db="EMBL/GenBank/DDBJ databases">
        <title>Single-cell genomics of uncultivated deep-branching MTB reveals a conserved set of magnetosome genes.</title>
        <authorList>
            <person name="Kolinko S."/>
            <person name="Richter M."/>
            <person name="Glockner F.O."/>
            <person name="Brachmann A."/>
            <person name="Schuler D."/>
        </authorList>
    </citation>
    <scope>NUCLEOTIDE SEQUENCE [LARGE SCALE GENOMIC DNA]</scope>
    <source>
        <strain evidence="1">SKK-01</strain>
    </source>
</reference>
<evidence type="ECO:0000313" key="1">
    <source>
        <dbReference type="EMBL" id="KJJ83688.1"/>
    </source>
</evidence>
<name>A0A0F0CK71_9BACT</name>
<dbReference type="AlphaFoldDB" id="A0A0F0CK71"/>
<gene>
    <name evidence="1" type="ORF">OMAG_002444</name>
</gene>
<evidence type="ECO:0000313" key="2">
    <source>
        <dbReference type="Proteomes" id="UP000033428"/>
    </source>
</evidence>
<dbReference type="EMBL" id="JYNY01000501">
    <property type="protein sequence ID" value="KJJ83688.1"/>
    <property type="molecule type" value="Genomic_DNA"/>
</dbReference>
<comment type="caution">
    <text evidence="1">The sequence shown here is derived from an EMBL/GenBank/DDBJ whole genome shotgun (WGS) entry which is preliminary data.</text>
</comment>
<accession>A0A0F0CK71</accession>
<keyword evidence="2" id="KW-1185">Reference proteome</keyword>